<evidence type="ECO:0000256" key="4">
    <source>
        <dbReference type="ARBA" id="ARBA00022898"/>
    </source>
</evidence>
<evidence type="ECO:0000313" key="6">
    <source>
        <dbReference type="EMBL" id="MEE6146652.1"/>
    </source>
</evidence>
<gene>
    <name evidence="6" type="ORF">VXJ25_01375</name>
</gene>
<comment type="caution">
    <text evidence="6">The sequence shown here is derived from an EMBL/GenBank/DDBJ whole genome shotgun (WGS) entry which is preliminary data.</text>
</comment>
<dbReference type="RefSeq" id="WP_330957416.1">
    <property type="nucleotide sequence ID" value="NZ_JAZGJQ010000001.1"/>
</dbReference>
<proteinExistence type="inferred from homology"/>
<dbReference type="Gene3D" id="3.90.1150.10">
    <property type="entry name" value="Aspartate Aminotransferase, domain 1"/>
    <property type="match status" value="1"/>
</dbReference>
<dbReference type="InterPro" id="IPR050103">
    <property type="entry name" value="Class-III_PLP-dep_AT"/>
</dbReference>
<name>A0ABU7R7U5_9ACTN</name>
<organism evidence="6 7">
    <name type="scientific">Olsenella absiana</name>
    <dbReference type="NCBI Taxonomy" id="3115222"/>
    <lineage>
        <taxon>Bacteria</taxon>
        <taxon>Bacillati</taxon>
        <taxon>Actinomycetota</taxon>
        <taxon>Coriobacteriia</taxon>
        <taxon>Coriobacteriales</taxon>
        <taxon>Atopobiaceae</taxon>
        <taxon>Olsenella</taxon>
    </lineage>
</organism>
<comment type="cofactor">
    <cofactor evidence="1">
        <name>pyridoxal 5'-phosphate</name>
        <dbReference type="ChEBI" id="CHEBI:597326"/>
    </cofactor>
</comment>
<dbReference type="InterPro" id="IPR015421">
    <property type="entry name" value="PyrdxlP-dep_Trfase_major"/>
</dbReference>
<dbReference type="PIRSF" id="PIRSF000521">
    <property type="entry name" value="Transaminase_4ab_Lys_Orn"/>
    <property type="match status" value="1"/>
</dbReference>
<comment type="similarity">
    <text evidence="5">Belongs to the class-III pyridoxal-phosphate-dependent aminotransferase family.</text>
</comment>
<dbReference type="InterPro" id="IPR015424">
    <property type="entry name" value="PyrdxlP-dep_Trfase"/>
</dbReference>
<dbReference type="Pfam" id="PF00202">
    <property type="entry name" value="Aminotran_3"/>
    <property type="match status" value="1"/>
</dbReference>
<keyword evidence="2 6" id="KW-0032">Aminotransferase</keyword>
<dbReference type="Gene3D" id="3.40.640.10">
    <property type="entry name" value="Type I PLP-dependent aspartate aminotransferase-like (Major domain)"/>
    <property type="match status" value="1"/>
</dbReference>
<evidence type="ECO:0000256" key="1">
    <source>
        <dbReference type="ARBA" id="ARBA00001933"/>
    </source>
</evidence>
<dbReference type="InterPro" id="IPR015422">
    <property type="entry name" value="PyrdxlP-dep_Trfase_small"/>
</dbReference>
<dbReference type="GO" id="GO:0008483">
    <property type="term" value="F:transaminase activity"/>
    <property type="evidence" value="ECO:0007669"/>
    <property type="project" value="UniProtKB-KW"/>
</dbReference>
<dbReference type="InterPro" id="IPR049704">
    <property type="entry name" value="Aminotrans_3_PPA_site"/>
</dbReference>
<dbReference type="InterPro" id="IPR005814">
    <property type="entry name" value="Aminotrans_3"/>
</dbReference>
<evidence type="ECO:0000313" key="7">
    <source>
        <dbReference type="Proteomes" id="UP001332931"/>
    </source>
</evidence>
<dbReference type="SUPFAM" id="SSF53383">
    <property type="entry name" value="PLP-dependent transferases"/>
    <property type="match status" value="1"/>
</dbReference>
<dbReference type="PANTHER" id="PTHR11986:SF79">
    <property type="entry name" value="ACETYLORNITHINE AMINOTRANSFERASE, MITOCHONDRIAL"/>
    <property type="match status" value="1"/>
</dbReference>
<accession>A0ABU7R7U5</accession>
<evidence type="ECO:0000256" key="3">
    <source>
        <dbReference type="ARBA" id="ARBA00022679"/>
    </source>
</evidence>
<dbReference type="PROSITE" id="PS00600">
    <property type="entry name" value="AA_TRANSFER_CLASS_3"/>
    <property type="match status" value="1"/>
</dbReference>
<dbReference type="Proteomes" id="UP001332931">
    <property type="component" value="Unassembled WGS sequence"/>
</dbReference>
<dbReference type="CDD" id="cd00610">
    <property type="entry name" value="OAT_like"/>
    <property type="match status" value="1"/>
</dbReference>
<sequence length="423" mass="44077">MAAANIGRSVPEDVAALDDTYLMHTYGRLPVEFVRGEGARLWDSAGNAYLDFLGGIGALSLGHGHPRLVAALEEQAGRLWQVGNYYYVENRGELARDVAALLATTTDGAGHVTGSTGSAFKLFFSNSGAESNEGAIKVARRWGERRLGGASAILTAKRGFHGRTLATLSATGQEAFHRSFLPLPQGFDSVPLNDLGALEARLDEPGGECGPFCAVMLECVQGEGGVWPADADYLRGVAEACRERGLLLVVDEVQTGFFRCGAPFSYQLAGIEPDVVTMAKGIGGGFPMGAFAARGEAADLLGPGDHGSTFGGNALAAAVGRACVEALVEEGIGEHVIACGEHLAACLACLPHVSEVRGHGLMRGAQLDAPVATEVVEKGLERGLVLNHIGDSILRFLPPLVVSEAEVDEMADALGDLLAELAG</sequence>
<dbReference type="EMBL" id="JAZGJQ010000001">
    <property type="protein sequence ID" value="MEE6146652.1"/>
    <property type="molecule type" value="Genomic_DNA"/>
</dbReference>
<evidence type="ECO:0000256" key="2">
    <source>
        <dbReference type="ARBA" id="ARBA00022576"/>
    </source>
</evidence>
<dbReference type="PANTHER" id="PTHR11986">
    <property type="entry name" value="AMINOTRANSFERASE CLASS III"/>
    <property type="match status" value="1"/>
</dbReference>
<keyword evidence="4 5" id="KW-0663">Pyridoxal phosphate</keyword>
<reference evidence="6 7" key="1">
    <citation type="submission" date="2024-01" db="EMBL/GenBank/DDBJ databases">
        <title>Description of Olsenella sp. nov., isolated from pig feces.</title>
        <authorList>
            <person name="Chang Y.-H."/>
        </authorList>
    </citation>
    <scope>NUCLEOTIDE SEQUENCE [LARGE SCALE GENOMIC DNA]</scope>
    <source>
        <strain evidence="6 7">YH-ols2223</strain>
    </source>
</reference>
<protein>
    <submittedName>
        <fullName evidence="6">Aspartate aminotransferase family protein</fullName>
    </submittedName>
</protein>
<keyword evidence="7" id="KW-1185">Reference proteome</keyword>
<evidence type="ECO:0000256" key="5">
    <source>
        <dbReference type="RuleBase" id="RU003560"/>
    </source>
</evidence>
<keyword evidence="3" id="KW-0808">Transferase</keyword>